<reference evidence="3 4" key="1">
    <citation type="submission" date="2019-08" db="EMBL/GenBank/DDBJ databases">
        <title>Draft genome sequences of two oriental melons (Cucumis melo L. var makuwa).</title>
        <authorList>
            <person name="Kwon S.-Y."/>
        </authorList>
    </citation>
    <scope>NUCLEOTIDE SEQUENCE [LARGE SCALE GENOMIC DNA]</scope>
    <source>
        <strain evidence="4">cv. Chang Bougi</strain>
        <strain evidence="3">cv. SW 3</strain>
        <tissue evidence="1">Leaf</tissue>
    </source>
</reference>
<dbReference type="EMBL" id="SSTE01020493">
    <property type="protein sequence ID" value="KAA0033987.1"/>
    <property type="molecule type" value="Genomic_DNA"/>
</dbReference>
<evidence type="ECO:0000313" key="3">
    <source>
        <dbReference type="Proteomes" id="UP000321393"/>
    </source>
</evidence>
<gene>
    <name evidence="2" type="ORF">E5676_scaffold925G00090</name>
    <name evidence="1" type="ORF">E6C27_scaffold400G00500</name>
</gene>
<organism evidence="1 3">
    <name type="scientific">Cucumis melo var. makuwa</name>
    <name type="common">Oriental melon</name>
    <dbReference type="NCBI Taxonomy" id="1194695"/>
    <lineage>
        <taxon>Eukaryota</taxon>
        <taxon>Viridiplantae</taxon>
        <taxon>Streptophyta</taxon>
        <taxon>Embryophyta</taxon>
        <taxon>Tracheophyta</taxon>
        <taxon>Spermatophyta</taxon>
        <taxon>Magnoliopsida</taxon>
        <taxon>eudicotyledons</taxon>
        <taxon>Gunneridae</taxon>
        <taxon>Pentapetalae</taxon>
        <taxon>rosids</taxon>
        <taxon>fabids</taxon>
        <taxon>Cucurbitales</taxon>
        <taxon>Cucurbitaceae</taxon>
        <taxon>Benincaseae</taxon>
        <taxon>Cucumis</taxon>
    </lineage>
</organism>
<evidence type="ECO:0000313" key="2">
    <source>
        <dbReference type="EMBL" id="TYK02558.1"/>
    </source>
</evidence>
<comment type="caution">
    <text evidence="1">The sequence shown here is derived from an EMBL/GenBank/DDBJ whole genome shotgun (WGS) entry which is preliminary data.</text>
</comment>
<dbReference type="EMBL" id="SSTD01015517">
    <property type="protein sequence ID" value="TYK02558.1"/>
    <property type="molecule type" value="Genomic_DNA"/>
</dbReference>
<dbReference type="Proteomes" id="UP000321947">
    <property type="component" value="Unassembled WGS sequence"/>
</dbReference>
<evidence type="ECO:0000313" key="4">
    <source>
        <dbReference type="Proteomes" id="UP000321947"/>
    </source>
</evidence>
<protein>
    <submittedName>
        <fullName evidence="1">CACTA en-spm transposon protein</fullName>
    </submittedName>
</protein>
<sequence>MSDDDTIPEDEVIGEFKIFKYKVRPLSASSLRTLSQEEKRLVHWYILNSVDEISKYRKYYVVILKGFRRDKSSATPTPRRRAQSRLLELECYVAANGRIPMSITPGAEKHISPNVDRFSHTIGMCVQKIFPVCCLKWTDVGREYIKVVNGDL</sequence>
<proteinExistence type="predicted"/>
<name>A0A5A7SXJ4_CUCMM</name>
<accession>A0A5A7SXJ4</accession>
<dbReference type="Proteomes" id="UP000321393">
    <property type="component" value="Unassembled WGS sequence"/>
</dbReference>
<evidence type="ECO:0000313" key="1">
    <source>
        <dbReference type="EMBL" id="KAA0033987.1"/>
    </source>
</evidence>
<dbReference type="AlphaFoldDB" id="A0A5A7SXJ4"/>